<dbReference type="OrthoDB" id="17400at2759"/>
<dbReference type="WBParaSite" id="maker-uti_cns_0013892-snap-gene-0.5-mRNA-1">
    <property type="protein sequence ID" value="maker-uti_cns_0013892-snap-gene-0.5-mRNA-1"/>
    <property type="gene ID" value="maker-uti_cns_0013892-snap-gene-0.5"/>
</dbReference>
<reference evidence="3 4" key="1">
    <citation type="submission" date="2016-11" db="UniProtKB">
        <authorList>
            <consortium name="WormBaseParasite"/>
        </authorList>
    </citation>
    <scope>IDENTIFICATION</scope>
</reference>
<dbReference type="GO" id="GO:0005739">
    <property type="term" value="C:mitochondrion"/>
    <property type="evidence" value="ECO:0007669"/>
    <property type="project" value="GOC"/>
</dbReference>
<dbReference type="GO" id="GO:0006120">
    <property type="term" value="P:mitochondrial electron transport, NADH to ubiquinone"/>
    <property type="evidence" value="ECO:0007669"/>
    <property type="project" value="TreeGrafter"/>
</dbReference>
<dbReference type="Gene3D" id="3.40.50.300">
    <property type="entry name" value="P-loop containing nucleotide triphosphate hydrolases"/>
    <property type="match status" value="1"/>
</dbReference>
<evidence type="ECO:0000259" key="1">
    <source>
        <dbReference type="Pfam" id="PF01712"/>
    </source>
</evidence>
<dbReference type="Proteomes" id="UP000095280">
    <property type="component" value="Unplaced"/>
</dbReference>
<dbReference type="STRING" id="282301.A0A1I8IMT4"/>
<protein>
    <submittedName>
        <fullName evidence="3 4">DNK domain-containing protein</fullName>
    </submittedName>
</protein>
<dbReference type="WBParaSite" id="maker-uti_cns_0003922-snap-gene-0.8-mRNA-1">
    <property type="protein sequence ID" value="maker-uti_cns_0003922-snap-gene-0.8-mRNA-1"/>
    <property type="gene ID" value="maker-uti_cns_0003922-snap-gene-0.8"/>
</dbReference>
<accession>A0A1I8IMT4</accession>
<dbReference type="SUPFAM" id="SSF52540">
    <property type="entry name" value="P-loop containing nucleoside triphosphate hydrolases"/>
    <property type="match status" value="1"/>
</dbReference>
<evidence type="ECO:0000313" key="4">
    <source>
        <dbReference type="WBParaSite" id="maker-uti_cns_0013892-snap-gene-0.5-mRNA-1"/>
    </source>
</evidence>
<dbReference type="InterPro" id="IPR050566">
    <property type="entry name" value="Deoxyribonucleoside_kinase"/>
</dbReference>
<evidence type="ECO:0000313" key="2">
    <source>
        <dbReference type="Proteomes" id="UP000095280"/>
    </source>
</evidence>
<proteinExistence type="predicted"/>
<keyword evidence="2" id="KW-1185">Reference proteome</keyword>
<organism evidence="2 4">
    <name type="scientific">Macrostomum lignano</name>
    <dbReference type="NCBI Taxonomy" id="282301"/>
    <lineage>
        <taxon>Eukaryota</taxon>
        <taxon>Metazoa</taxon>
        <taxon>Spiralia</taxon>
        <taxon>Lophotrochozoa</taxon>
        <taxon>Platyhelminthes</taxon>
        <taxon>Rhabditophora</taxon>
        <taxon>Macrostomorpha</taxon>
        <taxon>Macrostomida</taxon>
        <taxon>Macrostomidae</taxon>
        <taxon>Macrostomum</taxon>
    </lineage>
</organism>
<dbReference type="PANTHER" id="PTHR10513:SF15">
    <property type="entry name" value="NADH DEHYDROGENASE [UBIQUINONE] 1 ALPHA SUBCOMPLEX SUBUNIT 10, MITOCHONDRIAL"/>
    <property type="match status" value="1"/>
</dbReference>
<sequence>MSFALLRPGILRSCSLGFTQPRCALQLKSKGIQYYWLDHPYEKLHAKPSFYDRPQYHLNENSKSITVEGNIAVGKGTFARHLADVLYLKYIPGVNDDNFFIDRNFEPGLDYRDYNKVLPKRLQFYTTEMLYTDKDPIKDGKPLYLQQNYYMYRCLDYWKGCGHLFNTGQGFVMNRSPFATYVFARAMAECGLLSSDARDWLQYYDKHVSSVLFRPHLIVYLRSPVSLSRRNLDKRAVPWESGITDKFLEVIKQVYESEYLDKATRFSEVTTIDVEDYDFNDENDVTYIAEQLCKIDLDQKHLSTDIDTKLIHWRQAMFNTDSKYFSRMRFSNTRVCIDRLFGIQVPDDMPEGGLTMAEAKRVVTLLKRDPRMHQWSVLNPWDGGSTLDVLLGRVRHNPLRRTYRYDEDTLKEMAMYRSFGYYSRTVEPVYAID</sequence>
<dbReference type="PANTHER" id="PTHR10513">
    <property type="entry name" value="DEOXYNUCLEOSIDE KINASE"/>
    <property type="match status" value="1"/>
</dbReference>
<dbReference type="Pfam" id="PF01712">
    <property type="entry name" value="dNK"/>
    <property type="match status" value="1"/>
</dbReference>
<dbReference type="AlphaFoldDB" id="A0A1I8IMT4"/>
<feature type="domain" description="Deoxynucleoside kinase" evidence="1">
    <location>
        <begin position="65"/>
        <end position="284"/>
    </location>
</feature>
<name>A0A1I8IMT4_9PLAT</name>
<evidence type="ECO:0000313" key="3">
    <source>
        <dbReference type="WBParaSite" id="maker-uti_cns_0003922-snap-gene-0.8-mRNA-1"/>
    </source>
</evidence>
<dbReference type="InterPro" id="IPR027417">
    <property type="entry name" value="P-loop_NTPase"/>
</dbReference>
<dbReference type="WBParaSite" id="maker-uti_cns_0046667-snap-gene-0.4-mRNA-1">
    <property type="protein sequence ID" value="maker-uti_cns_0046667-snap-gene-0.4-mRNA-1"/>
    <property type="gene ID" value="maker-uti_cns_0046667-snap-gene-0.4"/>
</dbReference>
<dbReference type="InterPro" id="IPR031314">
    <property type="entry name" value="DNK_dom"/>
</dbReference>